<proteinExistence type="predicted"/>
<keyword evidence="1 4" id="KW-0479">Metal-binding</keyword>
<dbReference type="Pfam" id="PF03372">
    <property type="entry name" value="Exo_endo_phos"/>
    <property type="match status" value="1"/>
</dbReference>
<keyword evidence="3 4" id="KW-0460">Magnesium</keyword>
<feature type="domain" description="Endonuclease/exonuclease/phosphatase" evidence="5">
    <location>
        <begin position="6"/>
        <end position="110"/>
    </location>
</feature>
<dbReference type="GO" id="GO:0046872">
    <property type="term" value="F:metal ion binding"/>
    <property type="evidence" value="ECO:0007669"/>
    <property type="project" value="UniProtKB-KW"/>
</dbReference>
<reference evidence="6" key="1">
    <citation type="submission" date="2020-12" db="EMBL/GenBank/DDBJ databases">
        <title>WGS assembly of Carya illinoinensis cv. Pawnee.</title>
        <authorList>
            <person name="Platts A."/>
            <person name="Shu S."/>
            <person name="Wright S."/>
            <person name="Barry K."/>
            <person name="Edger P."/>
            <person name="Pires J.C."/>
            <person name="Schmutz J."/>
        </authorList>
    </citation>
    <scope>NUCLEOTIDE SEQUENCE</scope>
    <source>
        <tissue evidence="6">Leaf</tissue>
    </source>
</reference>
<evidence type="ECO:0000313" key="6">
    <source>
        <dbReference type="EMBL" id="KAG6635788.1"/>
    </source>
</evidence>
<protein>
    <recommendedName>
        <fullName evidence="5">Endonuclease/exonuclease/phosphatase domain-containing protein</fullName>
    </recommendedName>
</protein>
<dbReference type="GO" id="GO:0005634">
    <property type="term" value="C:nucleus"/>
    <property type="evidence" value="ECO:0007669"/>
    <property type="project" value="TreeGrafter"/>
</dbReference>
<accession>A0A8T1P0I7</accession>
<dbReference type="PANTHER" id="PTHR22748">
    <property type="entry name" value="AP ENDONUCLEASE"/>
    <property type="match status" value="1"/>
</dbReference>
<dbReference type="InterPro" id="IPR005135">
    <property type="entry name" value="Endo/exonuclease/phosphatase"/>
</dbReference>
<keyword evidence="7" id="KW-1185">Reference proteome</keyword>
<evidence type="ECO:0000256" key="4">
    <source>
        <dbReference type="PIRSR" id="PIRSR604808-2"/>
    </source>
</evidence>
<keyword evidence="2" id="KW-0378">Hydrolase</keyword>
<organism evidence="6 7">
    <name type="scientific">Carya illinoinensis</name>
    <name type="common">Pecan</name>
    <dbReference type="NCBI Taxonomy" id="32201"/>
    <lineage>
        <taxon>Eukaryota</taxon>
        <taxon>Viridiplantae</taxon>
        <taxon>Streptophyta</taxon>
        <taxon>Embryophyta</taxon>
        <taxon>Tracheophyta</taxon>
        <taxon>Spermatophyta</taxon>
        <taxon>Magnoliopsida</taxon>
        <taxon>eudicotyledons</taxon>
        <taxon>Gunneridae</taxon>
        <taxon>Pentapetalae</taxon>
        <taxon>rosids</taxon>
        <taxon>fabids</taxon>
        <taxon>Fagales</taxon>
        <taxon>Juglandaceae</taxon>
        <taxon>Carya</taxon>
    </lineage>
</organism>
<sequence length="150" mass="17443">MKPKILSWNVRGLNDLGKYLHVKNLLRNWKADIICLQGTKLKFIDRSIVRSLWGCLHMGWVYLSSKRALGSILLLWDKRVVNLVEEYVGQHLVACSFKNVDDGYKWSLAGVYSPNVDNNRRFLWEEITGLCSWWDGPWCIGSDFNHLLSM</sequence>
<dbReference type="AlphaFoldDB" id="A0A8T1P0I7"/>
<comment type="caution">
    <text evidence="6">The sequence shown here is derived from an EMBL/GenBank/DDBJ whole genome shotgun (WGS) entry which is preliminary data.</text>
</comment>
<evidence type="ECO:0000313" key="7">
    <source>
        <dbReference type="Proteomes" id="UP000811609"/>
    </source>
</evidence>
<evidence type="ECO:0000256" key="2">
    <source>
        <dbReference type="ARBA" id="ARBA00022801"/>
    </source>
</evidence>
<name>A0A8T1P0I7_CARIL</name>
<keyword evidence="4" id="KW-0464">Manganese</keyword>
<evidence type="ECO:0000259" key="5">
    <source>
        <dbReference type="Pfam" id="PF03372"/>
    </source>
</evidence>
<gene>
    <name evidence="6" type="ORF">CIPAW_11G066600</name>
</gene>
<dbReference type="EMBL" id="CM031819">
    <property type="protein sequence ID" value="KAG6635788.1"/>
    <property type="molecule type" value="Genomic_DNA"/>
</dbReference>
<dbReference type="GO" id="GO:0008311">
    <property type="term" value="F:double-stranded DNA 3'-5' DNA exonuclease activity"/>
    <property type="evidence" value="ECO:0007669"/>
    <property type="project" value="TreeGrafter"/>
</dbReference>
<dbReference type="GO" id="GO:0006284">
    <property type="term" value="P:base-excision repair"/>
    <property type="evidence" value="ECO:0007669"/>
    <property type="project" value="TreeGrafter"/>
</dbReference>
<dbReference type="PANTHER" id="PTHR22748:SF19">
    <property type="entry name" value="ENDONUCLEASE_EXONUCLEASE_PHOSPHATASE DOMAIN-CONTAINING PROTEIN"/>
    <property type="match status" value="1"/>
</dbReference>
<feature type="binding site" evidence="4">
    <location>
        <position position="9"/>
    </location>
    <ligand>
        <name>Mg(2+)</name>
        <dbReference type="ChEBI" id="CHEBI:18420"/>
        <label>1</label>
    </ligand>
</feature>
<dbReference type="GO" id="GO:0003906">
    <property type="term" value="F:DNA-(apurinic or apyrimidinic site) endonuclease activity"/>
    <property type="evidence" value="ECO:0007669"/>
    <property type="project" value="TreeGrafter"/>
</dbReference>
<dbReference type="InterPro" id="IPR004808">
    <property type="entry name" value="AP_endonuc_1"/>
</dbReference>
<evidence type="ECO:0000256" key="1">
    <source>
        <dbReference type="ARBA" id="ARBA00022723"/>
    </source>
</evidence>
<dbReference type="Proteomes" id="UP000811609">
    <property type="component" value="Chromosome 11"/>
</dbReference>
<evidence type="ECO:0000256" key="3">
    <source>
        <dbReference type="ARBA" id="ARBA00022842"/>
    </source>
</evidence>
<dbReference type="GO" id="GO:0008081">
    <property type="term" value="F:phosphoric diester hydrolase activity"/>
    <property type="evidence" value="ECO:0007669"/>
    <property type="project" value="TreeGrafter"/>
</dbReference>
<comment type="cofactor">
    <cofactor evidence="4">
        <name>Mg(2+)</name>
        <dbReference type="ChEBI" id="CHEBI:18420"/>
    </cofactor>
    <cofactor evidence="4">
        <name>Mn(2+)</name>
        <dbReference type="ChEBI" id="CHEBI:29035"/>
    </cofactor>
    <text evidence="4">Probably binds two magnesium or manganese ions per subunit.</text>
</comment>